<dbReference type="OrthoDB" id="10263753at2759"/>
<dbReference type="PANTHER" id="PTHR32119">
    <property type="entry name" value="OROTIDINE 5'-PHOSPHATE DECARBOXYLASE"/>
    <property type="match status" value="1"/>
</dbReference>
<proteinExistence type="inferred from homology"/>
<dbReference type="Gene3D" id="3.20.20.70">
    <property type="entry name" value="Aldolase class I"/>
    <property type="match status" value="1"/>
</dbReference>
<dbReference type="InterPro" id="IPR018089">
    <property type="entry name" value="OMPdecase_AS"/>
</dbReference>
<evidence type="ECO:0000256" key="11">
    <source>
        <dbReference type="PIRSR" id="PIRSR614732-2"/>
    </source>
</evidence>
<evidence type="ECO:0000313" key="13">
    <source>
        <dbReference type="EMBL" id="CAG8974919.1"/>
    </source>
</evidence>
<dbReference type="GO" id="GO:0044205">
    <property type="term" value="P:'de novo' UMP biosynthetic process"/>
    <property type="evidence" value="ECO:0007669"/>
    <property type="project" value="InterPro"/>
</dbReference>
<feature type="domain" description="Orotidine 5'-phosphate decarboxylase" evidence="12">
    <location>
        <begin position="16"/>
        <end position="212"/>
    </location>
</feature>
<keyword evidence="6" id="KW-0665">Pyrimidine biosynthesis</keyword>
<evidence type="ECO:0000256" key="3">
    <source>
        <dbReference type="ARBA" id="ARBA00012321"/>
    </source>
</evidence>
<evidence type="ECO:0000256" key="4">
    <source>
        <dbReference type="ARBA" id="ARBA00021923"/>
    </source>
</evidence>
<dbReference type="InterPro" id="IPR014732">
    <property type="entry name" value="OMPdecase"/>
</dbReference>
<dbReference type="InterPro" id="IPR013785">
    <property type="entry name" value="Aldolase_TIM"/>
</dbReference>
<evidence type="ECO:0000256" key="10">
    <source>
        <dbReference type="PIRSR" id="PIRSR614732-1"/>
    </source>
</evidence>
<dbReference type="Proteomes" id="UP000701801">
    <property type="component" value="Unassembled WGS sequence"/>
</dbReference>
<evidence type="ECO:0000256" key="2">
    <source>
        <dbReference type="ARBA" id="ARBA00011018"/>
    </source>
</evidence>
<dbReference type="EMBL" id="CAJVRM010000117">
    <property type="protein sequence ID" value="CAG8974919.1"/>
    <property type="molecule type" value="Genomic_DNA"/>
</dbReference>
<dbReference type="Pfam" id="PF00215">
    <property type="entry name" value="OMPdecase"/>
    <property type="match status" value="1"/>
</dbReference>
<name>A0A9N9LMA6_9HELO</name>
<dbReference type="GO" id="GO:0005829">
    <property type="term" value="C:cytosol"/>
    <property type="evidence" value="ECO:0007669"/>
    <property type="project" value="TreeGrafter"/>
</dbReference>
<accession>A0A9N9LMA6</accession>
<feature type="active site" description="For OMPdecase activity" evidence="10">
    <location>
        <position position="35"/>
    </location>
</feature>
<comment type="similarity">
    <text evidence="2">Belongs to the OMP decarboxylase family.</text>
</comment>
<evidence type="ECO:0000256" key="6">
    <source>
        <dbReference type="ARBA" id="ARBA00022975"/>
    </source>
</evidence>
<sequence length="213" mass="22973">MQTFSPAGISIHTHTGTGAKLAAIAHRHRFLIFEDRKFADIGFTVQLQYAGGDYRIVEWAHIINAHVLPGPDVVRALKETADSWKDSGRSGIVGGIVPEPSVAHIAEPPSQCAALLLAQMSSSGNFLDAAYTKNCVSIGRKYRDFVMGFIALEPQNSEPDDSFIVMTPGCSLTPEESLDRSEFVPGANDALGQQHVSPQELILRGCDIIIVGT</sequence>
<feature type="binding site" evidence="11">
    <location>
        <position position="193"/>
    </location>
    <ligand>
        <name>substrate</name>
    </ligand>
</feature>
<feature type="binding site" evidence="11">
    <location>
        <position position="212"/>
    </location>
    <ligand>
        <name>substrate</name>
    </ligand>
</feature>
<protein>
    <recommendedName>
        <fullName evidence="4">Orotidine 5'-phosphate decarboxylase</fullName>
        <ecNumber evidence="3">4.1.1.23</ecNumber>
    </recommendedName>
    <alternativeName>
        <fullName evidence="9">OMP decarboxylase</fullName>
    </alternativeName>
    <alternativeName>
        <fullName evidence="8">Uridine 5'-monophosphate synthase</fullName>
    </alternativeName>
</protein>
<evidence type="ECO:0000259" key="12">
    <source>
        <dbReference type="Pfam" id="PF00215"/>
    </source>
</evidence>
<dbReference type="SUPFAM" id="SSF51366">
    <property type="entry name" value="Ribulose-phoshate binding barrel"/>
    <property type="match status" value="1"/>
</dbReference>
<evidence type="ECO:0000256" key="1">
    <source>
        <dbReference type="ARBA" id="ARBA00004861"/>
    </source>
</evidence>
<evidence type="ECO:0000313" key="14">
    <source>
        <dbReference type="Proteomes" id="UP000701801"/>
    </source>
</evidence>
<dbReference type="PROSITE" id="PS00156">
    <property type="entry name" value="OMPDECASE"/>
    <property type="match status" value="1"/>
</dbReference>
<feature type="active site" description="For OMPdecase activity" evidence="10">
    <location>
        <position position="40"/>
    </location>
</feature>
<evidence type="ECO:0000256" key="9">
    <source>
        <dbReference type="ARBA" id="ARBA00033428"/>
    </source>
</evidence>
<keyword evidence="14" id="KW-1185">Reference proteome</keyword>
<evidence type="ECO:0000256" key="7">
    <source>
        <dbReference type="ARBA" id="ARBA00023239"/>
    </source>
</evidence>
<dbReference type="PANTHER" id="PTHR32119:SF2">
    <property type="entry name" value="OROTIDINE 5'-PHOSPHATE DECARBOXYLASE"/>
    <property type="match status" value="1"/>
</dbReference>
<dbReference type="AlphaFoldDB" id="A0A9N9LMA6"/>
<reference evidence="13" key="1">
    <citation type="submission" date="2021-07" db="EMBL/GenBank/DDBJ databases">
        <authorList>
            <person name="Durling M."/>
        </authorList>
    </citation>
    <scope>NUCLEOTIDE SEQUENCE</scope>
</reference>
<evidence type="ECO:0000256" key="8">
    <source>
        <dbReference type="ARBA" id="ARBA00031744"/>
    </source>
</evidence>
<dbReference type="InterPro" id="IPR001754">
    <property type="entry name" value="OMPdeCOase_dom"/>
</dbReference>
<organism evidence="13 14">
    <name type="scientific">Hymenoscyphus albidus</name>
    <dbReference type="NCBI Taxonomy" id="595503"/>
    <lineage>
        <taxon>Eukaryota</taxon>
        <taxon>Fungi</taxon>
        <taxon>Dikarya</taxon>
        <taxon>Ascomycota</taxon>
        <taxon>Pezizomycotina</taxon>
        <taxon>Leotiomycetes</taxon>
        <taxon>Helotiales</taxon>
        <taxon>Helotiaceae</taxon>
        <taxon>Hymenoscyphus</taxon>
    </lineage>
</organism>
<dbReference type="EC" id="4.1.1.23" evidence="3"/>
<dbReference type="GO" id="GO:0006207">
    <property type="term" value="P:'de novo' pyrimidine nucleobase biosynthetic process"/>
    <property type="evidence" value="ECO:0007669"/>
    <property type="project" value="InterPro"/>
</dbReference>
<feature type="active site" description="For OMPdecase activity" evidence="10">
    <location>
        <position position="37"/>
    </location>
</feature>
<dbReference type="GO" id="GO:0004590">
    <property type="term" value="F:orotidine-5'-phosphate decarboxylase activity"/>
    <property type="evidence" value="ECO:0007669"/>
    <property type="project" value="UniProtKB-EC"/>
</dbReference>
<comment type="caution">
    <text evidence="13">The sequence shown here is derived from an EMBL/GenBank/DDBJ whole genome shotgun (WGS) entry which is preliminary data.</text>
</comment>
<keyword evidence="5" id="KW-0210">Decarboxylase</keyword>
<comment type="pathway">
    <text evidence="1">Pyrimidine metabolism; UMP biosynthesis via de novo pathway; UMP from orotate: step 2/2.</text>
</comment>
<evidence type="ECO:0000256" key="5">
    <source>
        <dbReference type="ARBA" id="ARBA00022793"/>
    </source>
</evidence>
<keyword evidence="7" id="KW-0456">Lyase</keyword>
<dbReference type="InterPro" id="IPR011060">
    <property type="entry name" value="RibuloseP-bd_barrel"/>
</dbReference>
<gene>
    <name evidence="13" type="ORF">HYALB_00006705</name>
</gene>